<feature type="coiled-coil region" evidence="6">
    <location>
        <begin position="182"/>
        <end position="216"/>
    </location>
</feature>
<dbReference type="RefSeq" id="WP_160410155.1">
    <property type="nucleotide sequence ID" value="NZ_WSES01000008.1"/>
</dbReference>
<dbReference type="GO" id="GO:0004713">
    <property type="term" value="F:protein tyrosine kinase activity"/>
    <property type="evidence" value="ECO:0007669"/>
    <property type="project" value="TreeGrafter"/>
</dbReference>
<feature type="transmembrane region" description="Helical" evidence="7">
    <location>
        <begin position="35"/>
        <end position="54"/>
    </location>
</feature>
<dbReference type="Pfam" id="PF13807">
    <property type="entry name" value="GNVR"/>
    <property type="match status" value="1"/>
</dbReference>
<evidence type="ECO:0000256" key="6">
    <source>
        <dbReference type="SAM" id="Coils"/>
    </source>
</evidence>
<feature type="transmembrane region" description="Helical" evidence="7">
    <location>
        <begin position="74"/>
        <end position="94"/>
    </location>
</feature>
<protein>
    <submittedName>
        <fullName evidence="10">Lipopolysaccharide biosynthesis protein</fullName>
    </submittedName>
</protein>
<comment type="subcellular location">
    <subcellularLocation>
        <location evidence="1">Cell membrane</location>
        <topology evidence="1">Multi-pass membrane protein</topology>
    </subcellularLocation>
</comment>
<evidence type="ECO:0000259" key="9">
    <source>
        <dbReference type="Pfam" id="PF13807"/>
    </source>
</evidence>
<keyword evidence="5 7" id="KW-0472">Membrane</keyword>
<dbReference type="InterPro" id="IPR032807">
    <property type="entry name" value="GNVR"/>
</dbReference>
<gene>
    <name evidence="10" type="ORF">GPY61_24245</name>
</gene>
<evidence type="ECO:0000313" key="10">
    <source>
        <dbReference type="EMBL" id="MVW63035.1"/>
    </source>
</evidence>
<feature type="domain" description="Tyrosine-protein kinase G-rich" evidence="9">
    <location>
        <begin position="301"/>
        <end position="373"/>
    </location>
</feature>
<dbReference type="Pfam" id="PF02706">
    <property type="entry name" value="Wzz"/>
    <property type="match status" value="1"/>
</dbReference>
<keyword evidence="3 7" id="KW-0812">Transmembrane</keyword>
<keyword evidence="6" id="KW-0175">Coiled coil</keyword>
<dbReference type="PANTHER" id="PTHR32309">
    <property type="entry name" value="TYROSINE-PROTEIN KINASE"/>
    <property type="match status" value="1"/>
</dbReference>
<evidence type="ECO:0000256" key="1">
    <source>
        <dbReference type="ARBA" id="ARBA00004651"/>
    </source>
</evidence>
<evidence type="ECO:0000313" key="11">
    <source>
        <dbReference type="Proteomes" id="UP000443353"/>
    </source>
</evidence>
<reference evidence="10 11" key="1">
    <citation type="submission" date="2019-12" db="EMBL/GenBank/DDBJ databases">
        <authorList>
            <person name="Li C."/>
            <person name="Zhao J."/>
        </authorList>
    </citation>
    <scope>NUCLEOTIDE SEQUENCE [LARGE SCALE GENOMIC DNA]</scope>
    <source>
        <strain evidence="10 11">NEAU-DD11</strain>
    </source>
</reference>
<dbReference type="PANTHER" id="PTHR32309:SF13">
    <property type="entry name" value="FERRIC ENTEROBACTIN TRANSPORT PROTEIN FEPE"/>
    <property type="match status" value="1"/>
</dbReference>
<keyword evidence="2" id="KW-1003">Cell membrane</keyword>
<keyword evidence="11" id="KW-1185">Reference proteome</keyword>
<keyword evidence="4 7" id="KW-1133">Transmembrane helix</keyword>
<proteinExistence type="predicted"/>
<sequence length="400" mass="43662">MNQEETVVRQPAGPQKKREIGLLDLLIVLAQYKKLIIGLPLVAAVVAAGVSMILPEVYKATTKLLPPQQAQSGASALLAQLGGAAGLAAGVAGMKNPSDVYVGMLKSRTVADRLIARYELKKKYDTDSQEIARKNLDGSTEIMAGKDGMITIGVEDKDRKLVASLANGYVEELQRLSRVMAVTDASQRRLFFERELETAKNNLAKVEMSLKGALDTGGVVSVDAESRAVLETAARLKAQISAKEIELGAMRPFVTAQHPEYRRAEEALASLRAELSRLEGGRNAAASGQGTEGKQAGLANIQLMRDLKYYETLYELLAKQYEVARLDEAKEPSLIQVLDPAVEPERRTRPRRAVIVLVATVLAGLAAVALAFFLEAKRRAFTDPAERARWTELKNHLRFK</sequence>
<dbReference type="InterPro" id="IPR003856">
    <property type="entry name" value="LPS_length_determ_N"/>
</dbReference>
<evidence type="ECO:0000256" key="3">
    <source>
        <dbReference type="ARBA" id="ARBA00022692"/>
    </source>
</evidence>
<dbReference type="InterPro" id="IPR050445">
    <property type="entry name" value="Bact_polysacc_biosynth/exp"/>
</dbReference>
<evidence type="ECO:0000256" key="2">
    <source>
        <dbReference type="ARBA" id="ARBA00022475"/>
    </source>
</evidence>
<evidence type="ECO:0000256" key="4">
    <source>
        <dbReference type="ARBA" id="ARBA00022989"/>
    </source>
</evidence>
<evidence type="ECO:0000256" key="5">
    <source>
        <dbReference type="ARBA" id="ARBA00023136"/>
    </source>
</evidence>
<accession>A0A7X3KA51</accession>
<dbReference type="Proteomes" id="UP000443353">
    <property type="component" value="Unassembled WGS sequence"/>
</dbReference>
<dbReference type="EMBL" id="WSES01000008">
    <property type="protein sequence ID" value="MVW63035.1"/>
    <property type="molecule type" value="Genomic_DNA"/>
</dbReference>
<feature type="transmembrane region" description="Helical" evidence="7">
    <location>
        <begin position="353"/>
        <end position="374"/>
    </location>
</feature>
<evidence type="ECO:0000259" key="8">
    <source>
        <dbReference type="Pfam" id="PF02706"/>
    </source>
</evidence>
<comment type="caution">
    <text evidence="10">The sequence shown here is derived from an EMBL/GenBank/DDBJ whole genome shotgun (WGS) entry which is preliminary data.</text>
</comment>
<evidence type="ECO:0000256" key="7">
    <source>
        <dbReference type="SAM" id="Phobius"/>
    </source>
</evidence>
<organism evidence="10 11">
    <name type="scientific">Massilia cellulosiltytica</name>
    <dbReference type="NCBI Taxonomy" id="2683234"/>
    <lineage>
        <taxon>Bacteria</taxon>
        <taxon>Pseudomonadati</taxon>
        <taxon>Pseudomonadota</taxon>
        <taxon>Betaproteobacteria</taxon>
        <taxon>Burkholderiales</taxon>
        <taxon>Oxalobacteraceae</taxon>
        <taxon>Telluria group</taxon>
        <taxon>Massilia</taxon>
    </lineage>
</organism>
<name>A0A7X3KA51_9BURK</name>
<feature type="domain" description="Polysaccharide chain length determinant N-terminal" evidence="8">
    <location>
        <begin position="19"/>
        <end position="116"/>
    </location>
</feature>
<dbReference type="AlphaFoldDB" id="A0A7X3KA51"/>
<dbReference type="GO" id="GO:0005886">
    <property type="term" value="C:plasma membrane"/>
    <property type="evidence" value="ECO:0007669"/>
    <property type="project" value="UniProtKB-SubCell"/>
</dbReference>